<sequence>MSWNNSQTCGVTVIVTNNTGQGAITFNSLSFLQNSDYTNIGFPPLVCTTLDNNTSATILEATYRQQWTSTEQGPVPATSTTCGTATFNLPNGSQLTITWDLDAFNGGDQPQIVTGVGYSASGATTPTSDDGYNYTFNVTIAVQ</sequence>
<name>A0A7K1U7K9_9BACT</name>
<gene>
    <name evidence="1" type="ORF">GO493_18840</name>
</gene>
<evidence type="ECO:0000313" key="1">
    <source>
        <dbReference type="EMBL" id="MVT10337.1"/>
    </source>
</evidence>
<dbReference type="Proteomes" id="UP000461730">
    <property type="component" value="Unassembled WGS sequence"/>
</dbReference>
<accession>A0A7K1U7K9</accession>
<dbReference type="RefSeq" id="WP_157307782.1">
    <property type="nucleotide sequence ID" value="NZ_WRXN01000008.1"/>
</dbReference>
<dbReference type="AlphaFoldDB" id="A0A7K1U7K9"/>
<keyword evidence="2" id="KW-1185">Reference proteome</keyword>
<proteinExistence type="predicted"/>
<organism evidence="1 2">
    <name type="scientific">Chitinophaga tropicalis</name>
    <dbReference type="NCBI Taxonomy" id="2683588"/>
    <lineage>
        <taxon>Bacteria</taxon>
        <taxon>Pseudomonadati</taxon>
        <taxon>Bacteroidota</taxon>
        <taxon>Chitinophagia</taxon>
        <taxon>Chitinophagales</taxon>
        <taxon>Chitinophagaceae</taxon>
        <taxon>Chitinophaga</taxon>
    </lineage>
</organism>
<comment type="caution">
    <text evidence="1">The sequence shown here is derived from an EMBL/GenBank/DDBJ whole genome shotgun (WGS) entry which is preliminary data.</text>
</comment>
<dbReference type="EMBL" id="WRXN01000008">
    <property type="protein sequence ID" value="MVT10337.1"/>
    <property type="molecule type" value="Genomic_DNA"/>
</dbReference>
<evidence type="ECO:0008006" key="3">
    <source>
        <dbReference type="Google" id="ProtNLM"/>
    </source>
</evidence>
<reference evidence="1 2" key="1">
    <citation type="submission" date="2019-12" db="EMBL/GenBank/DDBJ databases">
        <title>Chitinophaga sp. strain ysch24 (GDMCC 1.1355), whole genome shotgun sequence.</title>
        <authorList>
            <person name="Zhang X."/>
        </authorList>
    </citation>
    <scope>NUCLEOTIDE SEQUENCE [LARGE SCALE GENOMIC DNA]</scope>
    <source>
        <strain evidence="2">ysch24</strain>
    </source>
</reference>
<evidence type="ECO:0000313" key="2">
    <source>
        <dbReference type="Proteomes" id="UP000461730"/>
    </source>
</evidence>
<protein>
    <recommendedName>
        <fullName evidence="3">DUF11 domain-containing protein</fullName>
    </recommendedName>
</protein>